<dbReference type="PANTHER" id="PTHR43479:SF7">
    <property type="entry name" value="TETR-FAMILY TRANSCRIPTIONAL REGULATOR"/>
    <property type="match status" value="1"/>
</dbReference>
<dbReference type="Proteomes" id="UP000248806">
    <property type="component" value="Unassembled WGS sequence"/>
</dbReference>
<sequence>MNSFPEPPDLRVRRTQKLLWEALTELMAEKAFDAITVKDICDRAMVHRTTFYKHYTDKYDLLLRGMRSMHEVLQQEMRQQIQATPEETSLHRYELLLTHVLEHERFYRLMLCGNSVSEFHRLLRGYLADFIEAKHTESKKWEHPVPLPLFAQFYAGALISIIAWWLENDCPYTLTQMALYMEEMMHDASDKHKHHTPAPMHSS</sequence>
<proteinExistence type="predicted"/>
<feature type="DNA-binding region" description="H-T-H motif" evidence="2">
    <location>
        <begin position="36"/>
        <end position="55"/>
    </location>
</feature>
<dbReference type="InterPro" id="IPR001647">
    <property type="entry name" value="HTH_TetR"/>
</dbReference>
<dbReference type="PROSITE" id="PS50977">
    <property type="entry name" value="HTH_TETR_2"/>
    <property type="match status" value="1"/>
</dbReference>
<feature type="domain" description="HTH tetR-type" evidence="3">
    <location>
        <begin position="13"/>
        <end position="73"/>
    </location>
</feature>
<keyword evidence="1 2" id="KW-0238">DNA-binding</keyword>
<dbReference type="InterPro" id="IPR050624">
    <property type="entry name" value="HTH-type_Tx_Regulator"/>
</dbReference>
<dbReference type="InterPro" id="IPR039532">
    <property type="entry name" value="TetR_C_Firmicutes"/>
</dbReference>
<name>A0A326UD53_THEHA</name>
<keyword evidence="5" id="KW-1185">Reference proteome</keyword>
<protein>
    <submittedName>
        <fullName evidence="4">TetR family transcriptional regulator</fullName>
    </submittedName>
</protein>
<dbReference type="InterPro" id="IPR009057">
    <property type="entry name" value="Homeodomain-like_sf"/>
</dbReference>
<dbReference type="AlphaFoldDB" id="A0A326UD53"/>
<dbReference type="RefSeq" id="WP_170142885.1">
    <property type="nucleotide sequence ID" value="NZ_BIFX01000003.1"/>
</dbReference>
<evidence type="ECO:0000313" key="5">
    <source>
        <dbReference type="Proteomes" id="UP000248806"/>
    </source>
</evidence>
<dbReference type="EMBL" id="QKUF01000025">
    <property type="protein sequence ID" value="PZW23603.1"/>
    <property type="molecule type" value="Genomic_DNA"/>
</dbReference>
<dbReference type="SUPFAM" id="SSF46689">
    <property type="entry name" value="Homeodomain-like"/>
    <property type="match status" value="1"/>
</dbReference>
<gene>
    <name evidence="4" type="ORF">EI42_04986</name>
</gene>
<comment type="caution">
    <text evidence="4">The sequence shown here is derived from an EMBL/GenBank/DDBJ whole genome shotgun (WGS) entry which is preliminary data.</text>
</comment>
<organism evidence="4 5">
    <name type="scientific">Thermosporothrix hazakensis</name>
    <dbReference type="NCBI Taxonomy" id="644383"/>
    <lineage>
        <taxon>Bacteria</taxon>
        <taxon>Bacillati</taxon>
        <taxon>Chloroflexota</taxon>
        <taxon>Ktedonobacteria</taxon>
        <taxon>Ktedonobacterales</taxon>
        <taxon>Thermosporotrichaceae</taxon>
        <taxon>Thermosporothrix</taxon>
    </lineage>
</organism>
<accession>A0A326UD53</accession>
<evidence type="ECO:0000256" key="2">
    <source>
        <dbReference type="PROSITE-ProRule" id="PRU00335"/>
    </source>
</evidence>
<dbReference type="Pfam" id="PF14278">
    <property type="entry name" value="TetR_C_8"/>
    <property type="match status" value="1"/>
</dbReference>
<dbReference type="Pfam" id="PF00440">
    <property type="entry name" value="TetR_N"/>
    <property type="match status" value="1"/>
</dbReference>
<evidence type="ECO:0000256" key="1">
    <source>
        <dbReference type="ARBA" id="ARBA00023125"/>
    </source>
</evidence>
<evidence type="ECO:0000259" key="3">
    <source>
        <dbReference type="PROSITE" id="PS50977"/>
    </source>
</evidence>
<evidence type="ECO:0000313" key="4">
    <source>
        <dbReference type="EMBL" id="PZW23603.1"/>
    </source>
</evidence>
<dbReference type="Gene3D" id="1.10.357.10">
    <property type="entry name" value="Tetracycline Repressor, domain 2"/>
    <property type="match status" value="1"/>
</dbReference>
<dbReference type="PANTHER" id="PTHR43479">
    <property type="entry name" value="ACREF/ENVCD OPERON REPRESSOR-RELATED"/>
    <property type="match status" value="1"/>
</dbReference>
<dbReference type="GO" id="GO:0003677">
    <property type="term" value="F:DNA binding"/>
    <property type="evidence" value="ECO:0007669"/>
    <property type="project" value="UniProtKB-UniRule"/>
</dbReference>
<reference evidence="4 5" key="1">
    <citation type="submission" date="2018-06" db="EMBL/GenBank/DDBJ databases">
        <title>Genomic Encyclopedia of Archaeal and Bacterial Type Strains, Phase II (KMG-II): from individual species to whole genera.</title>
        <authorList>
            <person name="Goeker M."/>
        </authorList>
    </citation>
    <scope>NUCLEOTIDE SEQUENCE [LARGE SCALE GENOMIC DNA]</scope>
    <source>
        <strain evidence="4 5">ATCC BAA-1881</strain>
    </source>
</reference>